<dbReference type="InterPro" id="IPR045864">
    <property type="entry name" value="aa-tRNA-synth_II/BPL/LPL"/>
</dbReference>
<evidence type="ECO:0000313" key="2">
    <source>
        <dbReference type="EMBL" id="AGU67976.1"/>
    </source>
</evidence>
<dbReference type="Pfam" id="PF03099">
    <property type="entry name" value="BPL_LplA_LipB"/>
    <property type="match status" value="1"/>
</dbReference>
<accession>T1YRM2</accession>
<dbReference type="AlphaFoldDB" id="T1YRM2"/>
<dbReference type="GO" id="GO:0004077">
    <property type="term" value="F:biotin--[biotin carboxyl-carrier protein] ligase activity"/>
    <property type="evidence" value="ECO:0007669"/>
    <property type="project" value="UniProtKB-EC"/>
</dbReference>
<dbReference type="EMBL" id="KF160268">
    <property type="protein sequence ID" value="AGU67976.1"/>
    <property type="molecule type" value="Genomic_DNA"/>
</dbReference>
<proteinExistence type="predicted"/>
<dbReference type="PANTHER" id="PTHR12835:SF5">
    <property type="entry name" value="BIOTIN--PROTEIN LIGASE"/>
    <property type="match status" value="1"/>
</dbReference>
<keyword evidence="2" id="KW-0436">Ligase</keyword>
<organism evidence="2">
    <name type="scientific">Strigomonas galati</name>
    <dbReference type="NCBI Taxonomy" id="1003336"/>
    <lineage>
        <taxon>Eukaryota</taxon>
        <taxon>Discoba</taxon>
        <taxon>Euglenozoa</taxon>
        <taxon>Kinetoplastea</taxon>
        <taxon>Metakinetoplastina</taxon>
        <taxon>Trypanosomatida</taxon>
        <taxon>Trypanosomatidae</taxon>
        <taxon>Strigomonadinae</taxon>
        <taxon>Strigomonas</taxon>
    </lineage>
</organism>
<protein>
    <submittedName>
        <fullName evidence="2">Biotin--acetyl-CoA-carboxylase ligase</fullName>
        <ecNumber evidence="2">6.3.4.15</ecNumber>
    </submittedName>
</protein>
<sequence length="329" mass="36072">MKLPCRKLCYFKEVTTTMTKAKELISKSAEKKMGAFYTPSTAEGEPDTAPFAVVADSQSAGLGTGGRQWISPPGNLYCTLSIPLQPNTGASDAASAAAADAPFVMPAHVIPVLSLVCGLVGREAVLQLLRKHMAEAGVASDIEGRVRTKWPNDIIYSNKKISGTLIDSYEPSFSQKEGEPPRGTGRQYLLLGVGVNIETCPKITDAGREATTLNQIIDELNATHKSEIKKIQPEEFAEVFWDLFFSFLTNEETANMAYIVNTFEQVMDKSLVLHRRVSREEPAEGGEGKKVVFDRDPTELQAVKLNSWGHLIVRKPDGTEETLMSDYLN</sequence>
<dbReference type="EC" id="6.3.4.15" evidence="2"/>
<dbReference type="PANTHER" id="PTHR12835">
    <property type="entry name" value="BIOTIN PROTEIN LIGASE"/>
    <property type="match status" value="1"/>
</dbReference>
<dbReference type="Gene3D" id="3.30.930.10">
    <property type="entry name" value="Bira Bifunctional Protein, Domain 2"/>
    <property type="match status" value="1"/>
</dbReference>
<dbReference type="SUPFAM" id="SSF55681">
    <property type="entry name" value="Class II aaRS and biotin synthetases"/>
    <property type="match status" value="1"/>
</dbReference>
<reference evidence="2" key="1">
    <citation type="journal article" date="2013" name="PLoS ONE">
        <title>Biosynthesis of vitamins and cofactors in bacterium-harbouring trypanosomatids depends on the symbiotic association as revealed by genomic analyses.</title>
        <authorList>
            <person name="Klein C.C."/>
            <person name="Alves J.M."/>
            <person name="Serrano M.G."/>
            <person name="Buck G.A."/>
            <person name="Vasconcelos A.T."/>
            <person name="Sagot M.F."/>
            <person name="Teixeira M.M."/>
            <person name="Camargo E.P."/>
            <person name="Motta M.C."/>
        </authorList>
    </citation>
    <scope>NUCLEOTIDE SEQUENCE</scope>
    <source>
        <strain evidence="2">TCC219</strain>
    </source>
</reference>
<feature type="domain" description="BPL/LPL catalytic" evidence="1">
    <location>
        <begin position="49"/>
        <end position="170"/>
    </location>
</feature>
<dbReference type="GO" id="GO:0005737">
    <property type="term" value="C:cytoplasm"/>
    <property type="evidence" value="ECO:0007669"/>
    <property type="project" value="TreeGrafter"/>
</dbReference>
<name>T1YRM2_9TRYP</name>
<evidence type="ECO:0000259" key="1">
    <source>
        <dbReference type="Pfam" id="PF03099"/>
    </source>
</evidence>
<dbReference type="InterPro" id="IPR004143">
    <property type="entry name" value="BPL_LPL_catalytic"/>
</dbReference>